<protein>
    <submittedName>
        <fullName evidence="3">Uncharacterized protein</fullName>
    </submittedName>
</protein>
<reference evidence="3 4" key="1">
    <citation type="submission" date="2023-01" db="EMBL/GenBank/DDBJ databases">
        <title>Analysis of 21 Apiospora genomes using comparative genomics revels a genus with tremendous synthesis potential of carbohydrate active enzymes and secondary metabolites.</title>
        <authorList>
            <person name="Sorensen T."/>
        </authorList>
    </citation>
    <scope>NUCLEOTIDE SEQUENCE [LARGE SCALE GENOMIC DNA]</scope>
    <source>
        <strain evidence="3 4">CBS 117206</strain>
    </source>
</reference>
<accession>A0AAW0QKH7</accession>
<sequence>MPSSKGLWACCGDNGGSGKGANCTRQTSDTFHLAAPQDLLSSKYFEVPATGFPFTTATQSSASATSLATIASASSTSSDRPSEGELGSSSLSIGAAAGVGIGAGLAVIGIAGLSTWYLKSKRRRALQGEPQAHQQFHPQTPVSRNGPQREGFVKPELTGQGLGEMPA</sequence>
<evidence type="ECO:0000313" key="4">
    <source>
        <dbReference type="Proteomes" id="UP001392437"/>
    </source>
</evidence>
<comment type="caution">
    <text evidence="3">The sequence shown here is derived from an EMBL/GenBank/DDBJ whole genome shotgun (WGS) entry which is preliminary data.</text>
</comment>
<evidence type="ECO:0000256" key="1">
    <source>
        <dbReference type="SAM" id="MobiDB-lite"/>
    </source>
</evidence>
<dbReference type="Proteomes" id="UP001392437">
    <property type="component" value="Unassembled WGS sequence"/>
</dbReference>
<keyword evidence="2" id="KW-0812">Transmembrane</keyword>
<evidence type="ECO:0000256" key="2">
    <source>
        <dbReference type="SAM" id="Phobius"/>
    </source>
</evidence>
<feature type="transmembrane region" description="Helical" evidence="2">
    <location>
        <begin position="91"/>
        <end position="118"/>
    </location>
</feature>
<keyword evidence="2" id="KW-0472">Membrane</keyword>
<organism evidence="3 4">
    <name type="scientific">Apiospora kogelbergensis</name>
    <dbReference type="NCBI Taxonomy" id="1337665"/>
    <lineage>
        <taxon>Eukaryota</taxon>
        <taxon>Fungi</taxon>
        <taxon>Dikarya</taxon>
        <taxon>Ascomycota</taxon>
        <taxon>Pezizomycotina</taxon>
        <taxon>Sordariomycetes</taxon>
        <taxon>Xylariomycetidae</taxon>
        <taxon>Amphisphaeriales</taxon>
        <taxon>Apiosporaceae</taxon>
        <taxon>Apiospora</taxon>
    </lineage>
</organism>
<keyword evidence="2" id="KW-1133">Transmembrane helix</keyword>
<dbReference type="EMBL" id="JAQQWP010000008">
    <property type="protein sequence ID" value="KAK8105798.1"/>
    <property type="molecule type" value="Genomic_DNA"/>
</dbReference>
<keyword evidence="4" id="KW-1185">Reference proteome</keyword>
<feature type="compositionally biased region" description="Polar residues" evidence="1">
    <location>
        <begin position="132"/>
        <end position="146"/>
    </location>
</feature>
<name>A0AAW0QKH7_9PEZI</name>
<gene>
    <name evidence="3" type="ORF">PG999_009157</name>
</gene>
<feature type="region of interest" description="Disordered" evidence="1">
    <location>
        <begin position="125"/>
        <end position="167"/>
    </location>
</feature>
<evidence type="ECO:0000313" key="3">
    <source>
        <dbReference type="EMBL" id="KAK8105798.1"/>
    </source>
</evidence>
<proteinExistence type="predicted"/>
<feature type="region of interest" description="Disordered" evidence="1">
    <location>
        <begin position="67"/>
        <end position="89"/>
    </location>
</feature>
<dbReference type="AlphaFoldDB" id="A0AAW0QKH7"/>